<evidence type="ECO:0000313" key="11">
    <source>
        <dbReference type="EMBL" id="GGD89710.1"/>
    </source>
</evidence>
<feature type="signal peptide" evidence="9">
    <location>
        <begin position="1"/>
        <end position="22"/>
    </location>
</feature>
<dbReference type="Proteomes" id="UP000644699">
    <property type="component" value="Unassembled WGS sequence"/>
</dbReference>
<evidence type="ECO:0000256" key="1">
    <source>
        <dbReference type="ARBA" id="ARBA00010541"/>
    </source>
</evidence>
<dbReference type="InterPro" id="IPR036034">
    <property type="entry name" value="PDZ_sf"/>
</dbReference>
<dbReference type="AlphaFoldDB" id="A0A917E1H3"/>
<evidence type="ECO:0000313" key="12">
    <source>
        <dbReference type="Proteomes" id="UP000644699"/>
    </source>
</evidence>
<feature type="binding site" evidence="8">
    <location>
        <begin position="226"/>
        <end position="228"/>
    </location>
    <ligand>
        <name>substrate</name>
    </ligand>
</feature>
<dbReference type="GO" id="GO:0006508">
    <property type="term" value="P:proteolysis"/>
    <property type="evidence" value="ECO:0007669"/>
    <property type="project" value="UniProtKB-KW"/>
</dbReference>
<dbReference type="Gene3D" id="2.40.10.120">
    <property type="match status" value="1"/>
</dbReference>
<reference evidence="11" key="1">
    <citation type="journal article" date="2014" name="Int. J. Syst. Evol. Microbiol.">
        <title>Complete genome sequence of Corynebacterium casei LMG S-19264T (=DSM 44701T), isolated from a smear-ripened cheese.</title>
        <authorList>
            <consortium name="US DOE Joint Genome Institute (JGI-PGF)"/>
            <person name="Walter F."/>
            <person name="Albersmeier A."/>
            <person name="Kalinowski J."/>
            <person name="Ruckert C."/>
        </authorList>
    </citation>
    <scope>NUCLEOTIDE SEQUENCE</scope>
    <source>
        <strain evidence="11">CGMCC 1.15367</strain>
    </source>
</reference>
<evidence type="ECO:0000256" key="3">
    <source>
        <dbReference type="ARBA" id="ARBA00022729"/>
    </source>
</evidence>
<evidence type="ECO:0000256" key="2">
    <source>
        <dbReference type="ARBA" id="ARBA00022670"/>
    </source>
</evidence>
<name>A0A917E1H3_9HYPH</name>
<feature type="active site" description="Charge relay system" evidence="7">
    <location>
        <position position="228"/>
    </location>
</feature>
<comment type="caution">
    <text evidence="11">The sequence shown here is derived from an EMBL/GenBank/DDBJ whole genome shotgun (WGS) entry which is preliminary data.</text>
</comment>
<dbReference type="SMART" id="SM00228">
    <property type="entry name" value="PDZ"/>
    <property type="match status" value="2"/>
</dbReference>
<dbReference type="EMBL" id="BMIQ01000001">
    <property type="protein sequence ID" value="GGD89710.1"/>
    <property type="molecule type" value="Genomic_DNA"/>
</dbReference>
<keyword evidence="3 9" id="KW-0732">Signal</keyword>
<dbReference type="PRINTS" id="PR00834">
    <property type="entry name" value="PROTEASES2C"/>
</dbReference>
<evidence type="ECO:0000256" key="9">
    <source>
        <dbReference type="SAM" id="SignalP"/>
    </source>
</evidence>
<evidence type="ECO:0000256" key="6">
    <source>
        <dbReference type="ARBA" id="ARBA00022825"/>
    </source>
</evidence>
<feature type="binding site" evidence="8">
    <location>
        <position position="123"/>
    </location>
    <ligand>
        <name>substrate</name>
    </ligand>
</feature>
<gene>
    <name evidence="11" type="ORF">GCM10011390_05610</name>
</gene>
<dbReference type="PROSITE" id="PS50106">
    <property type="entry name" value="PDZ"/>
    <property type="match status" value="1"/>
</dbReference>
<comment type="similarity">
    <text evidence="1">Belongs to the peptidase S1C family.</text>
</comment>
<dbReference type="InterPro" id="IPR001478">
    <property type="entry name" value="PDZ"/>
</dbReference>
<dbReference type="Pfam" id="PF13365">
    <property type="entry name" value="Trypsin_2"/>
    <property type="match status" value="1"/>
</dbReference>
<dbReference type="InterPro" id="IPR009003">
    <property type="entry name" value="Peptidase_S1_PA"/>
</dbReference>
<evidence type="ECO:0000256" key="7">
    <source>
        <dbReference type="PIRSR" id="PIRSR611782-1"/>
    </source>
</evidence>
<dbReference type="GO" id="GO:0004252">
    <property type="term" value="F:serine-type endopeptidase activity"/>
    <property type="evidence" value="ECO:0007669"/>
    <property type="project" value="InterPro"/>
</dbReference>
<sequence>MKNRSVLAVMLLAGLGSGSVRALAETPLPIVPATPAAQAGAVVPGDAAQMKMSFAPLVKKSAPAVVNVYAAKTLPQQRSPFAGDPLFEQFFGRQMQRQRPRVQSSLGSGVIVDSSGLIVTNNHVVADADEVRVALADGREFDARILSKDERIDLAVLKIEDSNPLPTLGIADSDRLEIGDLVLAIGNPFGIGQTVTNGIVSALARTHIGKNDFGFFIQTDAAINPGNSGGALIDVHGQLIGVNTAIFSRSGGSQGIGFAIPSNMVRVFVESAKKGGRFERPFIGASFVPVTRDVAEALGLDRPRGALVEDVIRDTPAAAAGLKAGDVVLAIDNFEVIDPDTLGYRLATAGIGRSAKLTILSGDKRESLDVALKPAPETPAADRRTLDGETPFAGATVANLSPRLADELDLPQEMTGVVVTAIQPGSFAARFALQPRDVILTLNGDAVGSAAALEKMAGNTRRGWRFEIMRDGEKLAQVVR</sequence>
<keyword evidence="6" id="KW-0720">Serine protease</keyword>
<dbReference type="Gene3D" id="2.30.42.10">
    <property type="match status" value="2"/>
</dbReference>
<dbReference type="InterPro" id="IPR001940">
    <property type="entry name" value="Peptidase_S1C"/>
</dbReference>
<feature type="chain" id="PRO_5039708257" evidence="9">
    <location>
        <begin position="23"/>
        <end position="480"/>
    </location>
</feature>
<dbReference type="InterPro" id="IPR011782">
    <property type="entry name" value="Pept_S1C_Do"/>
</dbReference>
<dbReference type="SUPFAM" id="SSF50494">
    <property type="entry name" value="Trypsin-like serine proteases"/>
    <property type="match status" value="1"/>
</dbReference>
<protein>
    <submittedName>
        <fullName evidence="11">Serine protease</fullName>
    </submittedName>
</protein>
<dbReference type="PANTHER" id="PTHR22939:SF129">
    <property type="entry name" value="SERINE PROTEASE HTRA2, MITOCHONDRIAL"/>
    <property type="match status" value="1"/>
</dbReference>
<feature type="binding site" evidence="8">
    <location>
        <position position="153"/>
    </location>
    <ligand>
        <name>substrate</name>
    </ligand>
</feature>
<dbReference type="SUPFAM" id="SSF50156">
    <property type="entry name" value="PDZ domain-like"/>
    <property type="match status" value="2"/>
</dbReference>
<keyword evidence="4" id="KW-0677">Repeat</keyword>
<evidence type="ECO:0000256" key="4">
    <source>
        <dbReference type="ARBA" id="ARBA00022737"/>
    </source>
</evidence>
<dbReference type="PANTHER" id="PTHR22939">
    <property type="entry name" value="SERINE PROTEASE FAMILY S1C HTRA-RELATED"/>
    <property type="match status" value="1"/>
</dbReference>
<keyword evidence="5" id="KW-0378">Hydrolase</keyword>
<feature type="domain" description="PDZ" evidence="10">
    <location>
        <begin position="287"/>
        <end position="336"/>
    </location>
</feature>
<accession>A0A917E1H3</accession>
<dbReference type="NCBIfam" id="TIGR02037">
    <property type="entry name" value="degP_htrA_DO"/>
    <property type="match status" value="1"/>
</dbReference>
<organism evidence="11 12">
    <name type="scientific">Aureimonas endophytica</name>
    <dbReference type="NCBI Taxonomy" id="2027858"/>
    <lineage>
        <taxon>Bacteria</taxon>
        <taxon>Pseudomonadati</taxon>
        <taxon>Pseudomonadota</taxon>
        <taxon>Alphaproteobacteria</taxon>
        <taxon>Hyphomicrobiales</taxon>
        <taxon>Aurantimonadaceae</taxon>
        <taxon>Aureimonas</taxon>
    </lineage>
</organism>
<reference evidence="11" key="2">
    <citation type="submission" date="2020-09" db="EMBL/GenBank/DDBJ databases">
        <authorList>
            <person name="Sun Q."/>
            <person name="Zhou Y."/>
        </authorList>
    </citation>
    <scope>NUCLEOTIDE SEQUENCE</scope>
    <source>
        <strain evidence="11">CGMCC 1.15367</strain>
    </source>
</reference>
<evidence type="ECO:0000256" key="5">
    <source>
        <dbReference type="ARBA" id="ARBA00022801"/>
    </source>
</evidence>
<feature type="active site" description="Charge relay system" evidence="7">
    <location>
        <position position="123"/>
    </location>
</feature>
<evidence type="ECO:0000256" key="8">
    <source>
        <dbReference type="PIRSR" id="PIRSR611782-2"/>
    </source>
</evidence>
<keyword evidence="2 11" id="KW-0645">Protease</keyword>
<feature type="active site" description="Charge relay system" evidence="7">
    <location>
        <position position="153"/>
    </location>
</feature>
<keyword evidence="12" id="KW-1185">Reference proteome</keyword>
<evidence type="ECO:0000259" key="10">
    <source>
        <dbReference type="PROSITE" id="PS50106"/>
    </source>
</evidence>
<dbReference type="Pfam" id="PF13180">
    <property type="entry name" value="PDZ_2"/>
    <property type="match status" value="1"/>
</dbReference>
<proteinExistence type="inferred from homology"/>